<dbReference type="EMBL" id="CP019291">
    <property type="protein sequence ID" value="AXX61860.1"/>
    <property type="molecule type" value="Genomic_DNA"/>
</dbReference>
<dbReference type="Proteomes" id="UP000263418">
    <property type="component" value="Chromosome 2"/>
</dbReference>
<proteinExistence type="predicted"/>
<dbReference type="AlphaFoldDB" id="A0AAN1PSE3"/>
<accession>A0AAN1PSE3</accession>
<name>A0AAN1PSE3_VIBVL</name>
<sequence>MDGAIHKINVKEQTKTRMQEKGASIVQGKTKKAPTLVPFQLLSHLLMRKVFSFKLRCRGKYKQQNKCE</sequence>
<evidence type="ECO:0000313" key="2">
    <source>
        <dbReference type="Proteomes" id="UP000263418"/>
    </source>
</evidence>
<protein>
    <submittedName>
        <fullName evidence="1">Uncharacterized protein</fullName>
    </submittedName>
</protein>
<organism evidence="1 2">
    <name type="scientific">Vibrio vulnificus</name>
    <dbReference type="NCBI Taxonomy" id="672"/>
    <lineage>
        <taxon>Bacteria</taxon>
        <taxon>Pseudomonadati</taxon>
        <taxon>Pseudomonadota</taxon>
        <taxon>Gammaproteobacteria</taxon>
        <taxon>Vibrionales</taxon>
        <taxon>Vibrionaceae</taxon>
        <taxon>Vibrio</taxon>
    </lineage>
</organism>
<evidence type="ECO:0000313" key="1">
    <source>
        <dbReference type="EMBL" id="AXX61860.1"/>
    </source>
</evidence>
<gene>
    <name evidence="1" type="ORF">FORC53_3521</name>
</gene>
<reference evidence="1 2" key="1">
    <citation type="submission" date="2017-01" db="EMBL/GenBank/DDBJ databases">
        <title>Complete Genome Sequence of Vibrio vulnificus FORC_053.</title>
        <authorList>
            <consortium name="Food-borne Pathogen Omics Research Center"/>
            <person name="Chung H.Y."/>
            <person name="Na E.J."/>
            <person name="Song J.S."/>
            <person name="Kim H."/>
            <person name="Lee J.-H."/>
            <person name="Ryu S."/>
            <person name="Choi S.H."/>
        </authorList>
    </citation>
    <scope>NUCLEOTIDE SEQUENCE [LARGE SCALE GENOMIC DNA]</scope>
    <source>
        <strain evidence="1 2">FORC_053</strain>
    </source>
</reference>